<keyword evidence="2" id="KW-0472">Membrane</keyword>
<dbReference type="InterPro" id="IPR013783">
    <property type="entry name" value="Ig-like_fold"/>
</dbReference>
<evidence type="ECO:0000256" key="2">
    <source>
        <dbReference type="SAM" id="Phobius"/>
    </source>
</evidence>
<feature type="coiled-coil region" evidence="1">
    <location>
        <begin position="69"/>
        <end position="96"/>
    </location>
</feature>
<evidence type="ECO:0008006" key="5">
    <source>
        <dbReference type="Google" id="ProtNLM"/>
    </source>
</evidence>
<accession>A0AAN8FL63</accession>
<feature type="transmembrane region" description="Helical" evidence="2">
    <location>
        <begin position="53"/>
        <end position="72"/>
    </location>
</feature>
<dbReference type="InterPro" id="IPR036179">
    <property type="entry name" value="Ig-like_dom_sf"/>
</dbReference>
<dbReference type="Proteomes" id="UP001331761">
    <property type="component" value="Unassembled WGS sequence"/>
</dbReference>
<dbReference type="AlphaFoldDB" id="A0AAN8FL63"/>
<keyword evidence="1" id="KW-0175">Coiled coil</keyword>
<name>A0AAN8FL63_TRICO</name>
<feature type="non-terminal residue" evidence="3">
    <location>
        <position position="158"/>
    </location>
</feature>
<sequence length="158" mass="17530">MEVTSSIYGPGLATSSDRRIGIPSGLSKGRKIVELYLSHPIAHLYTYTKKRTFVTSTSMLTVFLGWYLVALAKANYEDLKTSVRQLNNELDKAQLSRATELRFSSLDMVDRTVRAGSSIELKCEVYSVPPPVFTWKLNGKLIVGVEDANLVEKLSNVG</sequence>
<dbReference type="EMBL" id="WIXE01005536">
    <property type="protein sequence ID" value="KAK5982116.1"/>
    <property type="molecule type" value="Genomic_DNA"/>
</dbReference>
<protein>
    <recommendedName>
        <fullName evidence="5">Ig-like domain-containing protein</fullName>
    </recommendedName>
</protein>
<evidence type="ECO:0000313" key="4">
    <source>
        <dbReference type="Proteomes" id="UP001331761"/>
    </source>
</evidence>
<evidence type="ECO:0000313" key="3">
    <source>
        <dbReference type="EMBL" id="KAK5982116.1"/>
    </source>
</evidence>
<organism evidence="3 4">
    <name type="scientific">Trichostrongylus colubriformis</name>
    <name type="common">Black scour worm</name>
    <dbReference type="NCBI Taxonomy" id="6319"/>
    <lineage>
        <taxon>Eukaryota</taxon>
        <taxon>Metazoa</taxon>
        <taxon>Ecdysozoa</taxon>
        <taxon>Nematoda</taxon>
        <taxon>Chromadorea</taxon>
        <taxon>Rhabditida</taxon>
        <taxon>Rhabditina</taxon>
        <taxon>Rhabditomorpha</taxon>
        <taxon>Strongyloidea</taxon>
        <taxon>Trichostrongylidae</taxon>
        <taxon>Trichostrongylus</taxon>
    </lineage>
</organism>
<keyword evidence="2" id="KW-1133">Transmembrane helix</keyword>
<evidence type="ECO:0000256" key="1">
    <source>
        <dbReference type="SAM" id="Coils"/>
    </source>
</evidence>
<reference evidence="3 4" key="1">
    <citation type="submission" date="2019-10" db="EMBL/GenBank/DDBJ databases">
        <title>Assembly and Annotation for the nematode Trichostrongylus colubriformis.</title>
        <authorList>
            <person name="Martin J."/>
        </authorList>
    </citation>
    <scope>NUCLEOTIDE SEQUENCE [LARGE SCALE GENOMIC DNA]</scope>
    <source>
        <strain evidence="3">G859</strain>
        <tissue evidence="3">Whole worm</tissue>
    </source>
</reference>
<keyword evidence="4" id="KW-1185">Reference proteome</keyword>
<proteinExistence type="predicted"/>
<keyword evidence="2" id="KW-0812">Transmembrane</keyword>
<gene>
    <name evidence="3" type="ORF">GCK32_016769</name>
</gene>
<dbReference type="Gene3D" id="2.60.40.10">
    <property type="entry name" value="Immunoglobulins"/>
    <property type="match status" value="1"/>
</dbReference>
<dbReference type="SUPFAM" id="SSF48726">
    <property type="entry name" value="Immunoglobulin"/>
    <property type="match status" value="1"/>
</dbReference>
<comment type="caution">
    <text evidence="3">The sequence shown here is derived from an EMBL/GenBank/DDBJ whole genome shotgun (WGS) entry which is preliminary data.</text>
</comment>